<reference evidence="2 3" key="1">
    <citation type="submission" date="2020-06" db="EMBL/GenBank/DDBJ databases">
        <title>Description of novel acetic acid bacteria.</title>
        <authorList>
            <person name="Sombolestani A."/>
        </authorList>
    </citation>
    <scope>NUCLEOTIDE SEQUENCE [LARGE SCALE GENOMIC DNA]</scope>
    <source>
        <strain evidence="2 3">LMG 26838</strain>
    </source>
</reference>
<proteinExistence type="predicted"/>
<comment type="caution">
    <text evidence="2">The sequence shown here is derived from an EMBL/GenBank/DDBJ whole genome shotgun (WGS) entry which is preliminary data.</text>
</comment>
<evidence type="ECO:0000256" key="1">
    <source>
        <dbReference type="SAM" id="MobiDB-lite"/>
    </source>
</evidence>
<feature type="region of interest" description="Disordered" evidence="1">
    <location>
        <begin position="284"/>
        <end position="321"/>
    </location>
</feature>
<name>A0A850NNV3_9PROT</name>
<accession>A0A850NNV3</accession>
<dbReference type="RefSeq" id="WP_176621763.1">
    <property type="nucleotide sequence ID" value="NZ_JABXXQ010000009.1"/>
</dbReference>
<protein>
    <submittedName>
        <fullName evidence="2">Uncharacterized protein</fullName>
    </submittedName>
</protein>
<gene>
    <name evidence="2" type="ORF">HUK83_01545</name>
</gene>
<organism evidence="2 3">
    <name type="scientific">Endobacter medicaginis</name>
    <dbReference type="NCBI Taxonomy" id="1181271"/>
    <lineage>
        <taxon>Bacteria</taxon>
        <taxon>Pseudomonadati</taxon>
        <taxon>Pseudomonadota</taxon>
        <taxon>Alphaproteobacteria</taxon>
        <taxon>Acetobacterales</taxon>
        <taxon>Acetobacteraceae</taxon>
        <taxon>Endobacter</taxon>
    </lineage>
</organism>
<dbReference type="AlphaFoldDB" id="A0A850NNV3"/>
<sequence>MDIGTYPSTCRAPTWWTGSPTGASASSGCSMCPADSVDPGRLEEREVIRIELADGTRHTGSVTIIARKHYLICRGAGYPLHGHVEGPLEDLAIVDLTTLQTRAEVYEESRRRMLGERIPGAEPVTRDDFEHRLRSIARARAGCGDDWSRELQITRQFDELADRIGLAKAKRQWILNEERFRLRSNRDPEMRDIWVADVASPSCLARPRPQDFDPDLRTRRRRSPIPPGARSDPFGLHNVLKAMRQLGLKARIDRLGDPPHLRGHILVKMPIKGRAQFVAMAERDDPADPIRSDGDWSGTATKARPVSAVAGLPSQHPITQP</sequence>
<evidence type="ECO:0000313" key="3">
    <source>
        <dbReference type="Proteomes" id="UP000565205"/>
    </source>
</evidence>
<evidence type="ECO:0000313" key="2">
    <source>
        <dbReference type="EMBL" id="NVN29032.1"/>
    </source>
</evidence>
<dbReference type="EMBL" id="JABXXQ010000009">
    <property type="protein sequence ID" value="NVN29032.1"/>
    <property type="molecule type" value="Genomic_DNA"/>
</dbReference>
<feature type="compositionally biased region" description="Basic and acidic residues" evidence="1">
    <location>
        <begin position="208"/>
        <end position="217"/>
    </location>
</feature>
<dbReference type="Proteomes" id="UP000565205">
    <property type="component" value="Unassembled WGS sequence"/>
</dbReference>
<feature type="compositionally biased region" description="Basic and acidic residues" evidence="1">
    <location>
        <begin position="284"/>
        <end position="294"/>
    </location>
</feature>
<feature type="region of interest" description="Disordered" evidence="1">
    <location>
        <begin position="205"/>
        <end position="234"/>
    </location>
</feature>